<reference evidence="3 4" key="1">
    <citation type="submission" date="2019-05" db="EMBL/GenBank/DDBJ databases">
        <title>Another draft genome of Portunus trituberculatus and its Hox gene families provides insights of decapod evolution.</title>
        <authorList>
            <person name="Jeong J.-H."/>
            <person name="Song I."/>
            <person name="Kim S."/>
            <person name="Choi T."/>
            <person name="Kim D."/>
            <person name="Ryu S."/>
            <person name="Kim W."/>
        </authorList>
    </citation>
    <scope>NUCLEOTIDE SEQUENCE [LARGE SCALE GENOMIC DNA]</scope>
    <source>
        <tissue evidence="3">Muscle</tissue>
    </source>
</reference>
<protein>
    <recommendedName>
        <fullName evidence="2">Integrase zinc-binding domain-containing protein</fullName>
    </recommendedName>
</protein>
<organism evidence="3 4">
    <name type="scientific">Portunus trituberculatus</name>
    <name type="common">Swimming crab</name>
    <name type="synonym">Neptunus trituberculatus</name>
    <dbReference type="NCBI Taxonomy" id="210409"/>
    <lineage>
        <taxon>Eukaryota</taxon>
        <taxon>Metazoa</taxon>
        <taxon>Ecdysozoa</taxon>
        <taxon>Arthropoda</taxon>
        <taxon>Crustacea</taxon>
        <taxon>Multicrustacea</taxon>
        <taxon>Malacostraca</taxon>
        <taxon>Eumalacostraca</taxon>
        <taxon>Eucarida</taxon>
        <taxon>Decapoda</taxon>
        <taxon>Pleocyemata</taxon>
        <taxon>Brachyura</taxon>
        <taxon>Eubrachyura</taxon>
        <taxon>Portunoidea</taxon>
        <taxon>Portunidae</taxon>
        <taxon>Portuninae</taxon>
        <taxon>Portunus</taxon>
    </lineage>
</organism>
<keyword evidence="1" id="KW-0472">Membrane</keyword>
<sequence>MKKILKHLFTVFYNLIFLFSVGEYVYYCGFKKDDSESIKRRLVVEHKEKVKEILTDLHDMDGHKGTRCTQYKVGEKYYWPTITADIKDWVSRISERERESTLCLFKHKEKEKKLIVRRFMI</sequence>
<evidence type="ECO:0000259" key="2">
    <source>
        <dbReference type="Pfam" id="PF17921"/>
    </source>
</evidence>
<feature type="domain" description="Integrase zinc-binding" evidence="2">
    <location>
        <begin position="47"/>
        <end position="91"/>
    </location>
</feature>
<gene>
    <name evidence="3" type="ORF">E2C01_088846</name>
</gene>
<dbReference type="Gene3D" id="1.10.340.70">
    <property type="match status" value="1"/>
</dbReference>
<name>A0A5B7JHK4_PORTR</name>
<evidence type="ECO:0000256" key="1">
    <source>
        <dbReference type="SAM" id="Phobius"/>
    </source>
</evidence>
<dbReference type="Pfam" id="PF17921">
    <property type="entry name" value="Integrase_H2C2"/>
    <property type="match status" value="1"/>
</dbReference>
<evidence type="ECO:0000313" key="4">
    <source>
        <dbReference type="Proteomes" id="UP000324222"/>
    </source>
</evidence>
<keyword evidence="1" id="KW-1133">Transmembrane helix</keyword>
<accession>A0A5B7JHK4</accession>
<dbReference type="AlphaFoldDB" id="A0A5B7JHK4"/>
<keyword evidence="4" id="KW-1185">Reference proteome</keyword>
<keyword evidence="1" id="KW-0812">Transmembrane</keyword>
<dbReference type="OrthoDB" id="441971at2759"/>
<proteinExistence type="predicted"/>
<dbReference type="EMBL" id="VSRR010095805">
    <property type="protein sequence ID" value="MPC93706.1"/>
    <property type="molecule type" value="Genomic_DNA"/>
</dbReference>
<evidence type="ECO:0000313" key="3">
    <source>
        <dbReference type="EMBL" id="MPC93706.1"/>
    </source>
</evidence>
<dbReference type="Proteomes" id="UP000324222">
    <property type="component" value="Unassembled WGS sequence"/>
</dbReference>
<dbReference type="InterPro" id="IPR041588">
    <property type="entry name" value="Integrase_H2C2"/>
</dbReference>
<comment type="caution">
    <text evidence="3">The sequence shown here is derived from an EMBL/GenBank/DDBJ whole genome shotgun (WGS) entry which is preliminary data.</text>
</comment>
<feature type="transmembrane region" description="Helical" evidence="1">
    <location>
        <begin position="7"/>
        <end position="27"/>
    </location>
</feature>